<dbReference type="Proteomes" id="UP000180254">
    <property type="component" value="Unassembled WGS sequence"/>
</dbReference>
<feature type="transmembrane region" description="Helical" evidence="1">
    <location>
        <begin position="6"/>
        <end position="24"/>
    </location>
</feature>
<accession>A0A1S1V6D3</accession>
<dbReference type="EMBL" id="MKIE01000009">
    <property type="protein sequence ID" value="OHW61677.1"/>
    <property type="molecule type" value="Genomic_DNA"/>
</dbReference>
<proteinExistence type="predicted"/>
<feature type="transmembrane region" description="Helical" evidence="1">
    <location>
        <begin position="44"/>
        <end position="62"/>
    </location>
</feature>
<organism evidence="2 3">
    <name type="scientific">Andreesenia angusta</name>
    <dbReference type="NCBI Taxonomy" id="39480"/>
    <lineage>
        <taxon>Bacteria</taxon>
        <taxon>Bacillati</taxon>
        <taxon>Bacillota</taxon>
        <taxon>Tissierellia</taxon>
        <taxon>Tissierellales</taxon>
        <taxon>Gottschalkiaceae</taxon>
        <taxon>Andreesenia</taxon>
    </lineage>
</organism>
<gene>
    <name evidence="2" type="ORF">EUAN_19970</name>
</gene>
<keyword evidence="3" id="KW-1185">Reference proteome</keyword>
<keyword evidence="1" id="KW-0472">Membrane</keyword>
<sequence>MNSTNILINLGWAYCTSIVVSMIFSKTNIFKKAELEKLKDTRTIFITIFFTTLIASIIKQLVF</sequence>
<reference evidence="2 3" key="1">
    <citation type="submission" date="2016-09" db="EMBL/GenBank/DDBJ databases">
        <title>Genome sequence of Eubacterium angustum.</title>
        <authorList>
            <person name="Poehlein A."/>
            <person name="Daniel R."/>
        </authorList>
    </citation>
    <scope>NUCLEOTIDE SEQUENCE [LARGE SCALE GENOMIC DNA]</scope>
    <source>
        <strain evidence="2 3">DSM 1989</strain>
    </source>
</reference>
<keyword evidence="1" id="KW-0812">Transmembrane</keyword>
<evidence type="ECO:0000313" key="2">
    <source>
        <dbReference type="EMBL" id="OHW61677.1"/>
    </source>
</evidence>
<evidence type="ECO:0000256" key="1">
    <source>
        <dbReference type="SAM" id="Phobius"/>
    </source>
</evidence>
<dbReference type="AlphaFoldDB" id="A0A1S1V6D3"/>
<keyword evidence="1" id="KW-1133">Transmembrane helix</keyword>
<protein>
    <submittedName>
        <fullName evidence="2">Uncharacterized protein</fullName>
    </submittedName>
</protein>
<comment type="caution">
    <text evidence="2">The sequence shown here is derived from an EMBL/GenBank/DDBJ whole genome shotgun (WGS) entry which is preliminary data.</text>
</comment>
<dbReference type="RefSeq" id="WP_071064133.1">
    <property type="nucleotide sequence ID" value="NZ_MKIE01000009.1"/>
</dbReference>
<name>A0A1S1V6D3_9FIRM</name>
<evidence type="ECO:0000313" key="3">
    <source>
        <dbReference type="Proteomes" id="UP000180254"/>
    </source>
</evidence>